<evidence type="ECO:0000256" key="1">
    <source>
        <dbReference type="ARBA" id="ARBA00023002"/>
    </source>
</evidence>
<dbReference type="GO" id="GO:0005829">
    <property type="term" value="C:cytosol"/>
    <property type="evidence" value="ECO:0007669"/>
    <property type="project" value="TreeGrafter"/>
</dbReference>
<gene>
    <name evidence="3" type="ORF">METZ01_LOCUS445949</name>
</gene>
<sequence>MLVIENDVNTFLRQTLVGVLGTAEADGSPHLAPIWYNWEDDSAYMFTSRKSRKWRNIHARPYASLCVDTRDAPYSAVILSGPVKEVDKTVFEVVSSMSYRYYGEQKGEIFAERYRENSTDIVAFKLTADHLVKNLSM</sequence>
<feature type="domain" description="Pyridoxamine 5'-phosphate oxidase N-terminal" evidence="2">
    <location>
        <begin position="7"/>
        <end position="128"/>
    </location>
</feature>
<dbReference type="GO" id="GO:0070967">
    <property type="term" value="F:coenzyme F420 binding"/>
    <property type="evidence" value="ECO:0007669"/>
    <property type="project" value="TreeGrafter"/>
</dbReference>
<dbReference type="AlphaFoldDB" id="A0A382ZDB9"/>
<dbReference type="InterPro" id="IPR012349">
    <property type="entry name" value="Split_barrel_FMN-bd"/>
</dbReference>
<evidence type="ECO:0000259" key="2">
    <source>
        <dbReference type="Pfam" id="PF01243"/>
    </source>
</evidence>
<name>A0A382ZDB9_9ZZZZ</name>
<dbReference type="Gene3D" id="2.30.110.10">
    <property type="entry name" value="Electron Transport, Fmn-binding Protein, Chain A"/>
    <property type="match status" value="1"/>
</dbReference>
<reference evidence="3" key="1">
    <citation type="submission" date="2018-05" db="EMBL/GenBank/DDBJ databases">
        <authorList>
            <person name="Lanie J.A."/>
            <person name="Ng W.-L."/>
            <person name="Kazmierczak K.M."/>
            <person name="Andrzejewski T.M."/>
            <person name="Davidsen T.M."/>
            <person name="Wayne K.J."/>
            <person name="Tettelin H."/>
            <person name="Glass J.I."/>
            <person name="Rusch D."/>
            <person name="Podicherti R."/>
            <person name="Tsui H.-C.T."/>
            <person name="Winkler M.E."/>
        </authorList>
    </citation>
    <scope>NUCLEOTIDE SEQUENCE</scope>
</reference>
<accession>A0A382ZDB9</accession>
<evidence type="ECO:0000313" key="3">
    <source>
        <dbReference type="EMBL" id="SVD93095.1"/>
    </source>
</evidence>
<dbReference type="InterPro" id="IPR052019">
    <property type="entry name" value="F420H2_bilvrd_red/Heme_oxyg"/>
</dbReference>
<dbReference type="SUPFAM" id="SSF50475">
    <property type="entry name" value="FMN-binding split barrel"/>
    <property type="match status" value="1"/>
</dbReference>
<dbReference type="GO" id="GO:0016627">
    <property type="term" value="F:oxidoreductase activity, acting on the CH-CH group of donors"/>
    <property type="evidence" value="ECO:0007669"/>
    <property type="project" value="TreeGrafter"/>
</dbReference>
<dbReference type="PANTHER" id="PTHR35176:SF6">
    <property type="entry name" value="HEME OXYGENASE HI_0854-RELATED"/>
    <property type="match status" value="1"/>
</dbReference>
<dbReference type="PANTHER" id="PTHR35176">
    <property type="entry name" value="HEME OXYGENASE HI_0854-RELATED"/>
    <property type="match status" value="1"/>
</dbReference>
<dbReference type="InterPro" id="IPR011576">
    <property type="entry name" value="Pyridox_Oxase_N"/>
</dbReference>
<organism evidence="3">
    <name type="scientific">marine metagenome</name>
    <dbReference type="NCBI Taxonomy" id="408172"/>
    <lineage>
        <taxon>unclassified sequences</taxon>
        <taxon>metagenomes</taxon>
        <taxon>ecological metagenomes</taxon>
    </lineage>
</organism>
<dbReference type="EMBL" id="UINC01182722">
    <property type="protein sequence ID" value="SVD93095.1"/>
    <property type="molecule type" value="Genomic_DNA"/>
</dbReference>
<protein>
    <recommendedName>
        <fullName evidence="2">Pyridoxamine 5'-phosphate oxidase N-terminal domain-containing protein</fullName>
    </recommendedName>
</protein>
<dbReference type="Pfam" id="PF01243">
    <property type="entry name" value="PNPOx_N"/>
    <property type="match status" value="1"/>
</dbReference>
<proteinExistence type="predicted"/>
<keyword evidence="1" id="KW-0560">Oxidoreductase</keyword>